<dbReference type="AlphaFoldDB" id="A0A1G2PPQ2"/>
<dbReference type="InterPro" id="IPR037914">
    <property type="entry name" value="SpoVT-AbrB_sf"/>
</dbReference>
<dbReference type="InterPro" id="IPR003444">
    <property type="entry name" value="MraZ"/>
</dbReference>
<dbReference type="CDD" id="cd16320">
    <property type="entry name" value="MraZ_N"/>
    <property type="match status" value="1"/>
</dbReference>
<dbReference type="Pfam" id="PF02381">
    <property type="entry name" value="MraZ"/>
    <property type="match status" value="2"/>
</dbReference>
<gene>
    <name evidence="7" type="primary">mraZ</name>
    <name evidence="9" type="ORF">A2W59_01785</name>
</gene>
<keyword evidence="5 7" id="KW-0238">DNA-binding</keyword>
<dbReference type="GO" id="GO:0009295">
    <property type="term" value="C:nucleoid"/>
    <property type="evidence" value="ECO:0007669"/>
    <property type="project" value="UniProtKB-SubCell"/>
</dbReference>
<keyword evidence="9" id="KW-0131">Cell cycle</keyword>
<name>A0A1G2PPQ2_9BACT</name>
<comment type="similarity">
    <text evidence="7">Belongs to the MraZ family.</text>
</comment>
<dbReference type="GO" id="GO:0000976">
    <property type="term" value="F:transcription cis-regulatory region binding"/>
    <property type="evidence" value="ECO:0007669"/>
    <property type="project" value="TreeGrafter"/>
</dbReference>
<evidence type="ECO:0000256" key="7">
    <source>
        <dbReference type="HAMAP-Rule" id="MF_01008"/>
    </source>
</evidence>
<dbReference type="InterPro" id="IPR035644">
    <property type="entry name" value="MraZ_C"/>
</dbReference>
<dbReference type="Gene3D" id="3.40.1550.20">
    <property type="entry name" value="Transcriptional regulator MraZ domain"/>
    <property type="match status" value="1"/>
</dbReference>
<keyword evidence="4 7" id="KW-0805">Transcription regulation</keyword>
<dbReference type="HAMAP" id="MF_01008">
    <property type="entry name" value="MraZ"/>
    <property type="match status" value="1"/>
</dbReference>
<evidence type="ECO:0000256" key="2">
    <source>
        <dbReference type="ARBA" id="ARBA00022490"/>
    </source>
</evidence>
<dbReference type="PANTHER" id="PTHR34701:SF1">
    <property type="entry name" value="TRANSCRIPTIONAL REGULATOR MRAZ"/>
    <property type="match status" value="1"/>
</dbReference>
<evidence type="ECO:0000256" key="1">
    <source>
        <dbReference type="ARBA" id="ARBA00013860"/>
    </source>
</evidence>
<evidence type="ECO:0000256" key="3">
    <source>
        <dbReference type="ARBA" id="ARBA00022737"/>
    </source>
</evidence>
<accession>A0A1G2PPQ2</accession>
<dbReference type="EMBL" id="MHSU01000020">
    <property type="protein sequence ID" value="OHA50318.1"/>
    <property type="molecule type" value="Genomic_DNA"/>
</dbReference>
<dbReference type="CDD" id="cd16321">
    <property type="entry name" value="MraZ_C"/>
    <property type="match status" value="1"/>
</dbReference>
<dbReference type="SUPFAM" id="SSF89447">
    <property type="entry name" value="AbrB/MazE/MraZ-like"/>
    <property type="match status" value="1"/>
</dbReference>
<evidence type="ECO:0000256" key="4">
    <source>
        <dbReference type="ARBA" id="ARBA00023015"/>
    </source>
</evidence>
<feature type="domain" description="SpoVT-AbrB" evidence="8">
    <location>
        <begin position="76"/>
        <end position="119"/>
    </location>
</feature>
<evidence type="ECO:0000259" key="8">
    <source>
        <dbReference type="PROSITE" id="PS51740"/>
    </source>
</evidence>
<comment type="caution">
    <text evidence="9">The sequence shown here is derived from an EMBL/GenBank/DDBJ whole genome shotgun (WGS) entry which is preliminary data.</text>
</comment>
<dbReference type="GO" id="GO:2000143">
    <property type="term" value="P:negative regulation of DNA-templated transcription initiation"/>
    <property type="evidence" value="ECO:0007669"/>
    <property type="project" value="TreeGrafter"/>
</dbReference>
<sequence length="144" mass="16350">MMIGEYRHNIDAKKRIAVPAKFRKEIGEKAVIAKGQEKCLFVYPVGEWEKVAEKLSQLPTGSADNRNFVRIFLSGAVDVDIDALGRILVPDYLKEFAGLKEKVVITGLYKKLEIWDEGHWNDYKTKMESQTDSLAEKLGELGVY</sequence>
<dbReference type="Proteomes" id="UP000178646">
    <property type="component" value="Unassembled WGS sequence"/>
</dbReference>
<dbReference type="PANTHER" id="PTHR34701">
    <property type="entry name" value="TRANSCRIPTIONAL REGULATOR MRAZ"/>
    <property type="match status" value="1"/>
</dbReference>
<evidence type="ECO:0000256" key="6">
    <source>
        <dbReference type="ARBA" id="ARBA00023163"/>
    </source>
</evidence>
<evidence type="ECO:0000313" key="10">
    <source>
        <dbReference type="Proteomes" id="UP000178646"/>
    </source>
</evidence>
<proteinExistence type="inferred from homology"/>
<dbReference type="GO" id="GO:0005737">
    <property type="term" value="C:cytoplasm"/>
    <property type="evidence" value="ECO:0007669"/>
    <property type="project" value="UniProtKB-UniRule"/>
</dbReference>
<evidence type="ECO:0000256" key="5">
    <source>
        <dbReference type="ARBA" id="ARBA00023125"/>
    </source>
</evidence>
<dbReference type="PROSITE" id="PS51740">
    <property type="entry name" value="SPOVT_ABRB"/>
    <property type="match status" value="2"/>
</dbReference>
<dbReference type="InterPro" id="IPR020603">
    <property type="entry name" value="MraZ_dom"/>
</dbReference>
<keyword evidence="9" id="KW-0132">Cell division</keyword>
<evidence type="ECO:0000313" key="9">
    <source>
        <dbReference type="EMBL" id="OHA50318.1"/>
    </source>
</evidence>
<reference evidence="9 10" key="1">
    <citation type="journal article" date="2016" name="Nat. Commun.">
        <title>Thousands of microbial genomes shed light on interconnected biogeochemical processes in an aquifer system.</title>
        <authorList>
            <person name="Anantharaman K."/>
            <person name="Brown C.T."/>
            <person name="Hug L.A."/>
            <person name="Sharon I."/>
            <person name="Castelle C.J."/>
            <person name="Probst A.J."/>
            <person name="Thomas B.C."/>
            <person name="Singh A."/>
            <person name="Wilkins M.J."/>
            <person name="Karaoz U."/>
            <person name="Brodie E.L."/>
            <person name="Williams K.H."/>
            <person name="Hubbard S.S."/>
            <person name="Banfield J.F."/>
        </authorList>
    </citation>
    <scope>NUCLEOTIDE SEQUENCE [LARGE SCALE GENOMIC DNA]</scope>
</reference>
<dbReference type="GO" id="GO:0051301">
    <property type="term" value="P:cell division"/>
    <property type="evidence" value="ECO:0007669"/>
    <property type="project" value="UniProtKB-KW"/>
</dbReference>
<dbReference type="InterPro" id="IPR007159">
    <property type="entry name" value="SpoVT-AbrB_dom"/>
</dbReference>
<dbReference type="InterPro" id="IPR038619">
    <property type="entry name" value="MraZ_sf"/>
</dbReference>
<feature type="domain" description="SpoVT-AbrB" evidence="8">
    <location>
        <begin position="5"/>
        <end position="47"/>
    </location>
</feature>
<comment type="subunit">
    <text evidence="7">Forms oligomers.</text>
</comment>
<dbReference type="GO" id="GO:0003700">
    <property type="term" value="F:DNA-binding transcription factor activity"/>
    <property type="evidence" value="ECO:0007669"/>
    <property type="project" value="UniProtKB-UniRule"/>
</dbReference>
<keyword evidence="3" id="KW-0677">Repeat</keyword>
<comment type="subcellular location">
    <subcellularLocation>
        <location evidence="7">Cytoplasm</location>
        <location evidence="7">Nucleoid</location>
    </subcellularLocation>
</comment>
<keyword evidence="6 7" id="KW-0804">Transcription</keyword>
<dbReference type="InterPro" id="IPR035642">
    <property type="entry name" value="MraZ_N"/>
</dbReference>
<dbReference type="NCBIfam" id="TIGR00242">
    <property type="entry name" value="division/cell wall cluster transcriptional repressor MraZ"/>
    <property type="match status" value="1"/>
</dbReference>
<keyword evidence="2 7" id="KW-0963">Cytoplasm</keyword>
<organism evidence="9 10">
    <name type="scientific">Candidatus Terrybacteria bacterium RIFCSPHIGHO2_02_41_19</name>
    <dbReference type="NCBI Taxonomy" id="1802364"/>
    <lineage>
        <taxon>Bacteria</taxon>
        <taxon>Candidatus Terryibacteriota</taxon>
    </lineage>
</organism>
<protein>
    <recommendedName>
        <fullName evidence="1 7">Transcriptional regulator MraZ</fullName>
    </recommendedName>
</protein>